<evidence type="ECO:0000313" key="5">
    <source>
        <dbReference type="EMBL" id="KAL1539078.1"/>
    </source>
</evidence>
<dbReference type="GO" id="GO:0016161">
    <property type="term" value="F:beta-amylase activity"/>
    <property type="evidence" value="ECO:0007669"/>
    <property type="project" value="UniProtKB-EC"/>
</dbReference>
<dbReference type="EMBL" id="JBEAFC010000010">
    <property type="protein sequence ID" value="KAL1539078.1"/>
    <property type="molecule type" value="Genomic_DNA"/>
</dbReference>
<dbReference type="PANTHER" id="PTHR31352:SF3">
    <property type="entry name" value="INACTIVE BETA-AMYLASE 9"/>
    <property type="match status" value="1"/>
</dbReference>
<dbReference type="Pfam" id="PF01373">
    <property type="entry name" value="Glyco_hydro_14"/>
    <property type="match status" value="1"/>
</dbReference>
<keyword evidence="6" id="KW-1185">Reference proteome</keyword>
<reference evidence="5 6" key="1">
    <citation type="submission" date="2024-06" db="EMBL/GenBank/DDBJ databases">
        <title>A chromosome level genome sequence of Diviner's sage (Salvia divinorum).</title>
        <authorList>
            <person name="Ford S.A."/>
            <person name="Ro D.-K."/>
            <person name="Ness R.W."/>
            <person name="Phillips M.A."/>
        </authorList>
    </citation>
    <scope>NUCLEOTIDE SEQUENCE [LARGE SCALE GENOMIC DNA]</scope>
    <source>
        <strain evidence="5">SAF-2024a</strain>
        <tissue evidence="5">Leaf</tissue>
    </source>
</reference>
<keyword evidence="4" id="KW-0326">Glycosidase</keyword>
<sequence>MEISVIRSSQVNLGRSCDAGLFSFSKNLGAEIYNLKNNKSKACCFVQNQSLKLQWKSAVGFTLRASTAQTADAVNSERAPIISRTKHVVDGIKLFVGLPLDTVSKSNKISRARAIAAGLKALKVLGVMGVELPIWWGVAEKEAMGKYEWTSYLAVVEMVQKLGLELHVSLCFHASEECRIRLPEWVSRIGEGDPDIYFADRSGQQCRDCLSFAVDDVPVLDGKTPVQVYRDFCDDFKATFSPFLGSTITRVSIGLGPDGELRYPSHHRLDKSNRGAGEFQCYDRYMLKNLKQHAETNGSPLWGLGGPHDTPSNDRSPLSDGFFAENGGSWETPYGDFFLSWYSSQLLSHGDRILSLAASTFKDAGIAVSGKVPLIHSWHRTRSRPAELTAGFYNAANRDGYDGVARIFSRNACSMILPGMDLIDEHQPAEIRSSPQSLLEEITSSCRVHGVTVSGQNSLPSGLSGGFDQIKKTVLDANTLVDTFTYQRMGASFFSPEHFSPFAQFVRFTSRSEVQTT</sequence>
<keyword evidence="3 4" id="KW-0624">Polysaccharide degradation</keyword>
<evidence type="ECO:0000256" key="4">
    <source>
        <dbReference type="RuleBase" id="RU000509"/>
    </source>
</evidence>
<gene>
    <name evidence="5" type="primary">BMY3</name>
    <name evidence="5" type="ORF">AAHA92_27746</name>
</gene>
<name>A0ABD1G7L1_SALDI</name>
<dbReference type="SUPFAM" id="SSF51445">
    <property type="entry name" value="(Trans)glycosidases"/>
    <property type="match status" value="1"/>
</dbReference>
<proteinExistence type="inferred from homology"/>
<dbReference type="PANTHER" id="PTHR31352">
    <property type="entry name" value="BETA-AMYLASE 1, CHLOROPLASTIC"/>
    <property type="match status" value="1"/>
</dbReference>
<dbReference type="PRINTS" id="PR00750">
    <property type="entry name" value="BETAAMYLASE"/>
</dbReference>
<dbReference type="EC" id="3.2.1.2" evidence="4"/>
<dbReference type="InterPro" id="IPR001554">
    <property type="entry name" value="Glyco_hydro_14"/>
</dbReference>
<evidence type="ECO:0000256" key="1">
    <source>
        <dbReference type="ARBA" id="ARBA00005652"/>
    </source>
</evidence>
<organism evidence="5 6">
    <name type="scientific">Salvia divinorum</name>
    <name type="common">Maria pastora</name>
    <name type="synonym">Diviner's sage</name>
    <dbReference type="NCBI Taxonomy" id="28513"/>
    <lineage>
        <taxon>Eukaryota</taxon>
        <taxon>Viridiplantae</taxon>
        <taxon>Streptophyta</taxon>
        <taxon>Embryophyta</taxon>
        <taxon>Tracheophyta</taxon>
        <taxon>Spermatophyta</taxon>
        <taxon>Magnoliopsida</taxon>
        <taxon>eudicotyledons</taxon>
        <taxon>Gunneridae</taxon>
        <taxon>Pentapetalae</taxon>
        <taxon>asterids</taxon>
        <taxon>lamiids</taxon>
        <taxon>Lamiales</taxon>
        <taxon>Lamiaceae</taxon>
        <taxon>Nepetoideae</taxon>
        <taxon>Mentheae</taxon>
        <taxon>Salviinae</taxon>
        <taxon>Salvia</taxon>
        <taxon>Salvia subgen. Calosphace</taxon>
    </lineage>
</organism>
<dbReference type="InterPro" id="IPR017853">
    <property type="entry name" value="GH"/>
</dbReference>
<dbReference type="Gene3D" id="3.20.20.80">
    <property type="entry name" value="Glycosidases"/>
    <property type="match status" value="1"/>
</dbReference>
<dbReference type="GO" id="GO:0000272">
    <property type="term" value="P:polysaccharide catabolic process"/>
    <property type="evidence" value="ECO:0007669"/>
    <property type="project" value="UniProtKB-KW"/>
</dbReference>
<dbReference type="Proteomes" id="UP001567538">
    <property type="component" value="Unassembled WGS sequence"/>
</dbReference>
<evidence type="ECO:0000256" key="3">
    <source>
        <dbReference type="ARBA" id="ARBA00023326"/>
    </source>
</evidence>
<keyword evidence="2 4" id="KW-0119">Carbohydrate metabolism</keyword>
<dbReference type="AlphaFoldDB" id="A0ABD1G7L1"/>
<protein>
    <recommendedName>
        <fullName evidence="4">Beta-amylase</fullName>
        <ecNumber evidence="4">3.2.1.2</ecNumber>
    </recommendedName>
</protein>
<evidence type="ECO:0000313" key="6">
    <source>
        <dbReference type="Proteomes" id="UP001567538"/>
    </source>
</evidence>
<evidence type="ECO:0000256" key="2">
    <source>
        <dbReference type="ARBA" id="ARBA00023277"/>
    </source>
</evidence>
<comment type="similarity">
    <text evidence="1 4">Belongs to the glycosyl hydrolase 14 family.</text>
</comment>
<comment type="catalytic activity">
    <reaction evidence="4">
        <text>Hydrolysis of (1-&gt;4)-alpha-D-glucosidic linkages in polysaccharides so as to remove successive maltose units from the non-reducing ends of the chains.</text>
        <dbReference type="EC" id="3.2.1.2"/>
    </reaction>
</comment>
<comment type="caution">
    <text evidence="5">The sequence shown here is derived from an EMBL/GenBank/DDBJ whole genome shotgun (WGS) entry which is preliminary data.</text>
</comment>
<keyword evidence="4 5" id="KW-0378">Hydrolase</keyword>
<accession>A0ABD1G7L1</accession>